<gene>
    <name evidence="2" type="ORF">AS194_10415</name>
</gene>
<proteinExistence type="predicted"/>
<organism evidence="2 3">
    <name type="scientific">Psychrobacter piscatorii</name>
    <dbReference type="NCBI Taxonomy" id="554343"/>
    <lineage>
        <taxon>Bacteria</taxon>
        <taxon>Pseudomonadati</taxon>
        <taxon>Pseudomonadota</taxon>
        <taxon>Gammaproteobacteria</taxon>
        <taxon>Moraxellales</taxon>
        <taxon>Moraxellaceae</taxon>
        <taxon>Psychrobacter</taxon>
    </lineage>
</organism>
<reference evidence="2 3" key="1">
    <citation type="submission" date="2015-11" db="EMBL/GenBank/DDBJ databases">
        <title>Permanent draft genome of Psychrobacter piscatorii LQ58.</title>
        <authorList>
            <person name="Zhou M."/>
            <person name="Dong B."/>
            <person name="Liu Q."/>
        </authorList>
    </citation>
    <scope>NUCLEOTIDE SEQUENCE [LARGE SCALE GENOMIC DNA]</scope>
    <source>
        <strain evidence="2 3">LQ58</strain>
    </source>
</reference>
<feature type="chain" id="PRO_5006668996" description="Lysozyme inhibitor LprI N-terminal domain-containing protein" evidence="1">
    <location>
        <begin position="34"/>
        <end position="261"/>
    </location>
</feature>
<name>A0A0T6DQ02_9GAMM</name>
<dbReference type="AlphaFoldDB" id="A0A0T6DQ02"/>
<evidence type="ECO:0008006" key="4">
    <source>
        <dbReference type="Google" id="ProtNLM"/>
    </source>
</evidence>
<dbReference type="Proteomes" id="UP000051202">
    <property type="component" value="Unassembled WGS sequence"/>
</dbReference>
<dbReference type="RefSeq" id="WP_058025303.1">
    <property type="nucleotide sequence ID" value="NZ_LNDJ01000087.1"/>
</dbReference>
<evidence type="ECO:0000313" key="3">
    <source>
        <dbReference type="Proteomes" id="UP000051202"/>
    </source>
</evidence>
<keyword evidence="3" id="KW-1185">Reference proteome</keyword>
<keyword evidence="1" id="KW-0732">Signal</keyword>
<accession>A0A0T6DQ02</accession>
<dbReference type="EMBL" id="LNDJ01000087">
    <property type="protein sequence ID" value="KRU21921.1"/>
    <property type="molecule type" value="Genomic_DNA"/>
</dbReference>
<dbReference type="STRING" id="554343.AS194_10415"/>
<sequence length="261" mass="28912">MFKAAIKTTAYKQPVHTALSALLLLSVVSLASAQDSIANNTAQIVDANSSVDCSDDIQTQAPSYKYQSTQQRVLNCMVEQLQPYQQKDKTAHQQYLAYKAQAWLTYAIHQDSMNNRSAAGVVAAETAESILQSLKNDTAQSIKLQQDIPTTSALMRPDLWATLSALKDSGGIESAPREMAFSEVALIWAATNQCKRGWRESGIHFRMADRWLEQAREAYVNAHDSQTNVALEQSIVSYYKQYAPLDASDDICRGQDLTPNN</sequence>
<evidence type="ECO:0000313" key="2">
    <source>
        <dbReference type="EMBL" id="KRU21921.1"/>
    </source>
</evidence>
<comment type="caution">
    <text evidence="2">The sequence shown here is derived from an EMBL/GenBank/DDBJ whole genome shotgun (WGS) entry which is preliminary data.</text>
</comment>
<protein>
    <recommendedName>
        <fullName evidence="4">Lysozyme inhibitor LprI N-terminal domain-containing protein</fullName>
    </recommendedName>
</protein>
<evidence type="ECO:0000256" key="1">
    <source>
        <dbReference type="SAM" id="SignalP"/>
    </source>
</evidence>
<feature type="signal peptide" evidence="1">
    <location>
        <begin position="1"/>
        <end position="33"/>
    </location>
</feature>